<protein>
    <recommendedName>
        <fullName evidence="4">VOC family protein</fullName>
    </recommendedName>
</protein>
<evidence type="ECO:0008006" key="4">
    <source>
        <dbReference type="Google" id="ProtNLM"/>
    </source>
</evidence>
<dbReference type="Gene3D" id="3.10.180.10">
    <property type="entry name" value="2,3-Dihydroxybiphenyl 1,2-Dioxygenase, domain 1"/>
    <property type="match status" value="1"/>
</dbReference>
<evidence type="ECO:0000313" key="3">
    <source>
        <dbReference type="Proteomes" id="UP001500466"/>
    </source>
</evidence>
<dbReference type="InterPro" id="IPR029068">
    <property type="entry name" value="Glyas_Bleomycin-R_OHBP_Dase"/>
</dbReference>
<feature type="compositionally biased region" description="Low complexity" evidence="1">
    <location>
        <begin position="136"/>
        <end position="153"/>
    </location>
</feature>
<proteinExistence type="predicted"/>
<organism evidence="2 3">
    <name type="scientific">Yinghuangia aomiensis</name>
    <dbReference type="NCBI Taxonomy" id="676205"/>
    <lineage>
        <taxon>Bacteria</taxon>
        <taxon>Bacillati</taxon>
        <taxon>Actinomycetota</taxon>
        <taxon>Actinomycetes</taxon>
        <taxon>Kitasatosporales</taxon>
        <taxon>Streptomycetaceae</taxon>
        <taxon>Yinghuangia</taxon>
    </lineage>
</organism>
<feature type="region of interest" description="Disordered" evidence="1">
    <location>
        <begin position="133"/>
        <end position="153"/>
    </location>
</feature>
<comment type="caution">
    <text evidence="2">The sequence shown here is derived from an EMBL/GenBank/DDBJ whole genome shotgun (WGS) entry which is preliminary data.</text>
</comment>
<gene>
    <name evidence="2" type="ORF">GCM10023205_26780</name>
</gene>
<dbReference type="RefSeq" id="WP_345675640.1">
    <property type="nucleotide sequence ID" value="NZ_BAABHS010000008.1"/>
</dbReference>
<dbReference type="SUPFAM" id="SSF54593">
    <property type="entry name" value="Glyoxalase/Bleomycin resistance protein/Dihydroxybiphenyl dioxygenase"/>
    <property type="match status" value="1"/>
</dbReference>
<dbReference type="Proteomes" id="UP001500466">
    <property type="component" value="Unassembled WGS sequence"/>
</dbReference>
<name>A0ABP9H4S6_9ACTN</name>
<evidence type="ECO:0000256" key="1">
    <source>
        <dbReference type="SAM" id="MobiDB-lite"/>
    </source>
</evidence>
<accession>A0ABP9H4S6</accession>
<evidence type="ECO:0000313" key="2">
    <source>
        <dbReference type="EMBL" id="GAA4961861.1"/>
    </source>
</evidence>
<keyword evidence="3" id="KW-1185">Reference proteome</keyword>
<dbReference type="EMBL" id="BAABHS010000008">
    <property type="protein sequence ID" value="GAA4961861.1"/>
    <property type="molecule type" value="Genomic_DNA"/>
</dbReference>
<reference evidence="3" key="1">
    <citation type="journal article" date="2019" name="Int. J. Syst. Evol. Microbiol.">
        <title>The Global Catalogue of Microorganisms (GCM) 10K type strain sequencing project: providing services to taxonomists for standard genome sequencing and annotation.</title>
        <authorList>
            <consortium name="The Broad Institute Genomics Platform"/>
            <consortium name="The Broad Institute Genome Sequencing Center for Infectious Disease"/>
            <person name="Wu L."/>
            <person name="Ma J."/>
        </authorList>
    </citation>
    <scope>NUCLEOTIDE SEQUENCE [LARGE SCALE GENOMIC DNA]</scope>
    <source>
        <strain evidence="3">JCM 17986</strain>
    </source>
</reference>
<sequence length="261" mass="27798">MADARVIPILPCASIDEITDFHTALGFEVTYRQTRPNPYVALRRGSVELHYNGIAGFRAEDSYGSCLVAVPDTEPLFEAFAAGLRTKYGRLPLAGFPRITRPRRRKNYGGLSGFSLIDPSGNWIRVVRAEPDVPQDAGSDASAEPESAPATTSRLAAAHANAVVTADSRGDVAQAAKSLSGAVDRPDPTATPADRVEALAFLAELHLRLDDPAQAHARLDELDRLTLSPTDRENAATALAQAAEIRDLTGVATDTDASPAK</sequence>